<name>A0A918XU46_9PROT</name>
<dbReference type="EMBL" id="BMZS01000007">
    <property type="protein sequence ID" value="GHD53932.1"/>
    <property type="molecule type" value="Genomic_DNA"/>
</dbReference>
<evidence type="ECO:0000313" key="2">
    <source>
        <dbReference type="Proteomes" id="UP000630353"/>
    </source>
</evidence>
<organism evidence="1 2">
    <name type="scientific">Thalassobaculum fulvum</name>
    <dbReference type="NCBI Taxonomy" id="1633335"/>
    <lineage>
        <taxon>Bacteria</taxon>
        <taxon>Pseudomonadati</taxon>
        <taxon>Pseudomonadota</taxon>
        <taxon>Alphaproteobacteria</taxon>
        <taxon>Rhodospirillales</taxon>
        <taxon>Thalassobaculaceae</taxon>
        <taxon>Thalassobaculum</taxon>
    </lineage>
</organism>
<dbReference type="AlphaFoldDB" id="A0A918XU46"/>
<reference evidence="1" key="2">
    <citation type="submission" date="2020-09" db="EMBL/GenBank/DDBJ databases">
        <authorList>
            <person name="Sun Q."/>
            <person name="Kim S."/>
        </authorList>
    </citation>
    <scope>NUCLEOTIDE SEQUENCE</scope>
    <source>
        <strain evidence="1">KCTC 42651</strain>
    </source>
</reference>
<reference evidence="1" key="1">
    <citation type="journal article" date="2014" name="Int. J. Syst. Evol. Microbiol.">
        <title>Complete genome sequence of Corynebacterium casei LMG S-19264T (=DSM 44701T), isolated from a smear-ripened cheese.</title>
        <authorList>
            <consortium name="US DOE Joint Genome Institute (JGI-PGF)"/>
            <person name="Walter F."/>
            <person name="Albersmeier A."/>
            <person name="Kalinowski J."/>
            <person name="Ruckert C."/>
        </authorList>
    </citation>
    <scope>NUCLEOTIDE SEQUENCE</scope>
    <source>
        <strain evidence="1">KCTC 42651</strain>
    </source>
</reference>
<sequence>MQPTAAAACPMVRVPFTGGSTAVLVTPRLCAGSGAVAKRTLGGLKPCRRDRRALERPAEGLCAVLGDQQKRTTDQFLLVPMGTMGAM</sequence>
<gene>
    <name evidence="1" type="ORF">GCM10017083_30880</name>
</gene>
<keyword evidence="2" id="KW-1185">Reference proteome</keyword>
<dbReference type="Proteomes" id="UP000630353">
    <property type="component" value="Unassembled WGS sequence"/>
</dbReference>
<accession>A0A918XU46</accession>
<proteinExistence type="predicted"/>
<evidence type="ECO:0000313" key="1">
    <source>
        <dbReference type="EMBL" id="GHD53932.1"/>
    </source>
</evidence>
<protein>
    <submittedName>
        <fullName evidence="1">Uncharacterized protein</fullName>
    </submittedName>
</protein>
<comment type="caution">
    <text evidence="1">The sequence shown here is derived from an EMBL/GenBank/DDBJ whole genome shotgun (WGS) entry which is preliminary data.</text>
</comment>